<reference evidence="2" key="1">
    <citation type="submission" date="2023-04" db="EMBL/GenBank/DDBJ databases">
        <title>Phytophthora lilii NBRC 32176.</title>
        <authorList>
            <person name="Ichikawa N."/>
            <person name="Sato H."/>
            <person name="Tonouchi N."/>
        </authorList>
    </citation>
    <scope>NUCLEOTIDE SEQUENCE</scope>
    <source>
        <strain evidence="2">NBRC 32176</strain>
    </source>
</reference>
<organism evidence="2 3">
    <name type="scientific">Phytophthora lilii</name>
    <dbReference type="NCBI Taxonomy" id="2077276"/>
    <lineage>
        <taxon>Eukaryota</taxon>
        <taxon>Sar</taxon>
        <taxon>Stramenopiles</taxon>
        <taxon>Oomycota</taxon>
        <taxon>Peronosporomycetes</taxon>
        <taxon>Peronosporales</taxon>
        <taxon>Peronosporaceae</taxon>
        <taxon>Phytophthora</taxon>
    </lineage>
</organism>
<comment type="caution">
    <text evidence="2">The sequence shown here is derived from an EMBL/GenBank/DDBJ whole genome shotgun (WGS) entry which is preliminary data.</text>
</comment>
<evidence type="ECO:0000256" key="1">
    <source>
        <dbReference type="SAM" id="MobiDB-lite"/>
    </source>
</evidence>
<evidence type="ECO:0000313" key="2">
    <source>
        <dbReference type="EMBL" id="GMF35210.1"/>
    </source>
</evidence>
<name>A0A9W7CNE9_9STRA</name>
<dbReference type="OrthoDB" id="100135at2759"/>
<feature type="compositionally biased region" description="Basic and acidic residues" evidence="1">
    <location>
        <begin position="398"/>
        <end position="408"/>
    </location>
</feature>
<gene>
    <name evidence="2" type="ORF">Plil01_001497200</name>
</gene>
<dbReference type="EMBL" id="BSXW01001258">
    <property type="protein sequence ID" value="GMF35210.1"/>
    <property type="molecule type" value="Genomic_DNA"/>
</dbReference>
<proteinExistence type="predicted"/>
<dbReference type="Proteomes" id="UP001165083">
    <property type="component" value="Unassembled WGS sequence"/>
</dbReference>
<feature type="region of interest" description="Disordered" evidence="1">
    <location>
        <begin position="373"/>
        <end position="427"/>
    </location>
</feature>
<keyword evidence="3" id="KW-1185">Reference proteome</keyword>
<sequence length="427" mass="49094">MSKVNKSKTPSLDEIKNIITRDIRMGSEHDNLSDTTVNLYTRQLIKLYKAGVAKQQWSPDEFISNIHYPTKYDDASFQKTFKVQNSSIVALLMSIYTSKESLILTLNAMCQMVKNRFRDAFGYYNAIRKELTKQNKAEKLDNELTPEEEKKYISYEELMSVPGKVHKVLSETYGKVFLSRSEFEELAKAKRTEYLKLVFDYITLWLNVHYPLRLVWPSVLLAPEEGANYLQGDTLHLNDFKNVRLMGPQTIQLDSTTMSLIKSYLAFLTNTLGEQPSKLLWRIFNRQPGEYDYTNSSNSFSQVLSKLFMKYNGKPMSMNMIRHIAKSHLIQSPTYAKLTNREKNDLHAKLLHSTMAANTSYNKIANRANASDVSFEPDDSYDQAPVPPAKPAATPPSRPKERRERIFHGDFTPTGSDKTLEIDIFET</sequence>
<protein>
    <submittedName>
        <fullName evidence="2">Unnamed protein product</fullName>
    </submittedName>
</protein>
<accession>A0A9W7CNE9</accession>
<dbReference type="AlphaFoldDB" id="A0A9W7CNE9"/>
<feature type="compositionally biased region" description="Pro residues" evidence="1">
    <location>
        <begin position="385"/>
        <end position="397"/>
    </location>
</feature>
<evidence type="ECO:0000313" key="3">
    <source>
        <dbReference type="Proteomes" id="UP001165083"/>
    </source>
</evidence>